<dbReference type="GeneID" id="63685612"/>
<organism evidence="12 13">
    <name type="scientific">Dacryopinax primogenitus (strain DJM 731)</name>
    <name type="common">Brown rot fungus</name>
    <dbReference type="NCBI Taxonomy" id="1858805"/>
    <lineage>
        <taxon>Eukaryota</taxon>
        <taxon>Fungi</taxon>
        <taxon>Dikarya</taxon>
        <taxon>Basidiomycota</taxon>
        <taxon>Agaricomycotina</taxon>
        <taxon>Dacrymycetes</taxon>
        <taxon>Dacrymycetales</taxon>
        <taxon>Dacrymycetaceae</taxon>
        <taxon>Dacryopinax</taxon>
    </lineage>
</organism>
<dbReference type="OMA" id="CAGELMA"/>
<dbReference type="PANTHER" id="PTHR46300:SF5">
    <property type="entry name" value="CYTOCHROME P450"/>
    <property type="match status" value="1"/>
</dbReference>
<dbReference type="GO" id="GO:0016705">
    <property type="term" value="F:oxidoreductase activity, acting on paired donors, with incorporation or reduction of molecular oxygen"/>
    <property type="evidence" value="ECO:0007669"/>
    <property type="project" value="InterPro"/>
</dbReference>
<comment type="similarity">
    <text evidence="3 10">Belongs to the cytochrome P450 family.</text>
</comment>
<dbReference type="GO" id="GO:0020037">
    <property type="term" value="F:heme binding"/>
    <property type="evidence" value="ECO:0007669"/>
    <property type="project" value="InterPro"/>
</dbReference>
<dbReference type="PROSITE" id="PS00086">
    <property type="entry name" value="CYTOCHROME_P450"/>
    <property type="match status" value="1"/>
</dbReference>
<evidence type="ECO:0000256" key="4">
    <source>
        <dbReference type="ARBA" id="ARBA00022617"/>
    </source>
</evidence>
<evidence type="ECO:0000256" key="1">
    <source>
        <dbReference type="ARBA" id="ARBA00001971"/>
    </source>
</evidence>
<evidence type="ECO:0000256" key="5">
    <source>
        <dbReference type="ARBA" id="ARBA00022723"/>
    </source>
</evidence>
<dbReference type="InterPro" id="IPR036396">
    <property type="entry name" value="Cyt_P450_sf"/>
</dbReference>
<dbReference type="PANTHER" id="PTHR46300">
    <property type="entry name" value="P450, PUTATIVE (EUROFUNG)-RELATED-RELATED"/>
    <property type="match status" value="1"/>
</dbReference>
<comment type="pathway">
    <text evidence="2">Secondary metabolite biosynthesis.</text>
</comment>
<dbReference type="HOGENOM" id="CLU_001570_2_3_1"/>
<evidence type="ECO:0000256" key="10">
    <source>
        <dbReference type="RuleBase" id="RU000461"/>
    </source>
</evidence>
<dbReference type="InterPro" id="IPR050364">
    <property type="entry name" value="Cytochrome_P450_fung"/>
</dbReference>
<evidence type="ECO:0000313" key="12">
    <source>
        <dbReference type="EMBL" id="EJT98944.1"/>
    </source>
</evidence>
<dbReference type="InterPro" id="IPR002401">
    <property type="entry name" value="Cyt_P450_E_grp-I"/>
</dbReference>
<keyword evidence="11" id="KW-0812">Transmembrane</keyword>
<evidence type="ECO:0000256" key="6">
    <source>
        <dbReference type="ARBA" id="ARBA00023002"/>
    </source>
</evidence>
<dbReference type="Pfam" id="PF00067">
    <property type="entry name" value="p450"/>
    <property type="match status" value="1"/>
</dbReference>
<protein>
    <submittedName>
        <fullName evidence="12">Cytochrome P450</fullName>
    </submittedName>
</protein>
<keyword evidence="8 10" id="KW-0503">Monooxygenase</keyword>
<feature type="binding site" description="axial binding residue" evidence="9">
    <location>
        <position position="437"/>
    </location>
    <ligand>
        <name>heme</name>
        <dbReference type="ChEBI" id="CHEBI:30413"/>
    </ligand>
    <ligandPart>
        <name>Fe</name>
        <dbReference type="ChEBI" id="CHEBI:18248"/>
    </ligandPart>
</feature>
<evidence type="ECO:0000256" key="9">
    <source>
        <dbReference type="PIRSR" id="PIRSR602401-1"/>
    </source>
</evidence>
<accession>M5FTZ1</accession>
<dbReference type="InterPro" id="IPR017972">
    <property type="entry name" value="Cyt_P450_CS"/>
</dbReference>
<dbReference type="EMBL" id="JH795871">
    <property type="protein sequence ID" value="EJT98944.1"/>
    <property type="molecule type" value="Genomic_DNA"/>
</dbReference>
<dbReference type="PRINTS" id="PR00385">
    <property type="entry name" value="P450"/>
</dbReference>
<gene>
    <name evidence="12" type="ORF">DACRYDRAFT_118248</name>
</gene>
<keyword evidence="11" id="KW-0472">Membrane</keyword>
<evidence type="ECO:0000256" key="3">
    <source>
        <dbReference type="ARBA" id="ARBA00010617"/>
    </source>
</evidence>
<dbReference type="OrthoDB" id="2789670at2759"/>
<evidence type="ECO:0000313" key="13">
    <source>
        <dbReference type="Proteomes" id="UP000030653"/>
    </source>
</evidence>
<evidence type="ECO:0000256" key="8">
    <source>
        <dbReference type="ARBA" id="ARBA00023033"/>
    </source>
</evidence>
<evidence type="ECO:0000256" key="7">
    <source>
        <dbReference type="ARBA" id="ARBA00023004"/>
    </source>
</evidence>
<dbReference type="STRING" id="1858805.M5FTZ1"/>
<comment type="cofactor">
    <cofactor evidence="1 9">
        <name>heme</name>
        <dbReference type="ChEBI" id="CHEBI:30413"/>
    </cofactor>
</comment>
<reference evidence="12 13" key="1">
    <citation type="journal article" date="2012" name="Science">
        <title>The Paleozoic origin of enzymatic lignin decomposition reconstructed from 31 fungal genomes.</title>
        <authorList>
            <person name="Floudas D."/>
            <person name="Binder M."/>
            <person name="Riley R."/>
            <person name="Barry K."/>
            <person name="Blanchette R.A."/>
            <person name="Henrissat B."/>
            <person name="Martinez A.T."/>
            <person name="Otillar R."/>
            <person name="Spatafora J.W."/>
            <person name="Yadav J.S."/>
            <person name="Aerts A."/>
            <person name="Benoit I."/>
            <person name="Boyd A."/>
            <person name="Carlson A."/>
            <person name="Copeland A."/>
            <person name="Coutinho P.M."/>
            <person name="de Vries R.P."/>
            <person name="Ferreira P."/>
            <person name="Findley K."/>
            <person name="Foster B."/>
            <person name="Gaskell J."/>
            <person name="Glotzer D."/>
            <person name="Gorecki P."/>
            <person name="Heitman J."/>
            <person name="Hesse C."/>
            <person name="Hori C."/>
            <person name="Igarashi K."/>
            <person name="Jurgens J.A."/>
            <person name="Kallen N."/>
            <person name="Kersten P."/>
            <person name="Kohler A."/>
            <person name="Kuees U."/>
            <person name="Kumar T.K.A."/>
            <person name="Kuo A."/>
            <person name="LaButti K."/>
            <person name="Larrondo L.F."/>
            <person name="Lindquist E."/>
            <person name="Ling A."/>
            <person name="Lombard V."/>
            <person name="Lucas S."/>
            <person name="Lundell T."/>
            <person name="Martin R."/>
            <person name="McLaughlin D.J."/>
            <person name="Morgenstern I."/>
            <person name="Morin E."/>
            <person name="Murat C."/>
            <person name="Nagy L.G."/>
            <person name="Nolan M."/>
            <person name="Ohm R.A."/>
            <person name="Patyshakuliyeva A."/>
            <person name="Rokas A."/>
            <person name="Ruiz-Duenas F.J."/>
            <person name="Sabat G."/>
            <person name="Salamov A."/>
            <person name="Samejima M."/>
            <person name="Schmutz J."/>
            <person name="Slot J.C."/>
            <person name="St John F."/>
            <person name="Stenlid J."/>
            <person name="Sun H."/>
            <person name="Sun S."/>
            <person name="Syed K."/>
            <person name="Tsang A."/>
            <person name="Wiebenga A."/>
            <person name="Young D."/>
            <person name="Pisabarro A."/>
            <person name="Eastwood D.C."/>
            <person name="Martin F."/>
            <person name="Cullen D."/>
            <person name="Grigoriev I.V."/>
            <person name="Hibbett D.S."/>
        </authorList>
    </citation>
    <scope>NUCLEOTIDE SEQUENCE [LARGE SCALE GENOMIC DNA]</scope>
    <source>
        <strain evidence="12 13">DJM-731 SS1</strain>
    </source>
</reference>
<keyword evidence="4 9" id="KW-0349">Heme</keyword>
<keyword evidence="11" id="KW-1133">Transmembrane helix</keyword>
<dbReference type="Proteomes" id="UP000030653">
    <property type="component" value="Unassembled WGS sequence"/>
</dbReference>
<evidence type="ECO:0000256" key="11">
    <source>
        <dbReference type="SAM" id="Phobius"/>
    </source>
</evidence>
<sequence>MSLTTFVEICVLSALVALYFVLRSQRLLPPGPNPIPLLGRIKFPVSRLDKFQLWAQKYPDIMTLRIWGQNVIVLNSVQAANDILEKRAASTSIRPQRVMAHELVGYKNSTSQTNDMLQHKLFRRLFATALSQRASQNFWEMEELEMRKAALHMLTVPGDSTNALKRAMSAIVFYVGYGYNIKNDGDAFITKIADYMKVYQRLLRPAEFLVDILPSLRHIPEGLPGAGFKRSARQWKATKEHIHEEPFQRVKRDMEHGNALPSFTQHLLDRLPDQKVSFKYTEEHIKLAAGSIYTGGNDNNTSCVQSLLVAMILFPHVQSKAQAELDQIVGRDRLPCIDDLNDLPYCGAIVQELLRWQPPTPFALPHALDQDEEYHGYVLPKGATILANVWAMTRDATIYPSPEEFIPERHLSIQEDGSIRLPATRLALAFGFGRRVCPGTNLAEAVVFAGVITILWSCTVSRPPGTENDPIEYETYGVHWPKDFPISFKERFPGSLDLLSKAIDANE</sequence>
<dbReference type="GO" id="GO:0005506">
    <property type="term" value="F:iron ion binding"/>
    <property type="evidence" value="ECO:0007669"/>
    <property type="project" value="InterPro"/>
</dbReference>
<dbReference type="AlphaFoldDB" id="M5FTZ1"/>
<name>M5FTZ1_DACPD</name>
<dbReference type="GO" id="GO:0004497">
    <property type="term" value="F:monooxygenase activity"/>
    <property type="evidence" value="ECO:0007669"/>
    <property type="project" value="UniProtKB-KW"/>
</dbReference>
<keyword evidence="5 9" id="KW-0479">Metal-binding</keyword>
<dbReference type="Gene3D" id="1.10.630.10">
    <property type="entry name" value="Cytochrome P450"/>
    <property type="match status" value="1"/>
</dbReference>
<keyword evidence="13" id="KW-1185">Reference proteome</keyword>
<dbReference type="CDD" id="cd11065">
    <property type="entry name" value="CYP64-like"/>
    <property type="match status" value="1"/>
</dbReference>
<dbReference type="InterPro" id="IPR001128">
    <property type="entry name" value="Cyt_P450"/>
</dbReference>
<dbReference type="SUPFAM" id="SSF48264">
    <property type="entry name" value="Cytochrome P450"/>
    <property type="match status" value="1"/>
</dbReference>
<keyword evidence="6 10" id="KW-0560">Oxidoreductase</keyword>
<feature type="transmembrane region" description="Helical" evidence="11">
    <location>
        <begin position="6"/>
        <end position="22"/>
    </location>
</feature>
<evidence type="ECO:0000256" key="2">
    <source>
        <dbReference type="ARBA" id="ARBA00005179"/>
    </source>
</evidence>
<dbReference type="RefSeq" id="XP_040625842.1">
    <property type="nucleotide sequence ID" value="XM_040770550.1"/>
</dbReference>
<keyword evidence="7 9" id="KW-0408">Iron</keyword>
<proteinExistence type="inferred from homology"/>
<dbReference type="PRINTS" id="PR00463">
    <property type="entry name" value="EP450I"/>
</dbReference>